<dbReference type="InterPro" id="IPR000858">
    <property type="entry name" value="S_locus_glycoprot_dom"/>
</dbReference>
<dbReference type="GO" id="GO:0004674">
    <property type="term" value="F:protein serine/threonine kinase activity"/>
    <property type="evidence" value="ECO:0007669"/>
    <property type="project" value="InterPro"/>
</dbReference>
<dbReference type="CDD" id="cd00028">
    <property type="entry name" value="B_lectin"/>
    <property type="match status" value="1"/>
</dbReference>
<dbReference type="GO" id="GO:0016020">
    <property type="term" value="C:membrane"/>
    <property type="evidence" value="ECO:0007669"/>
    <property type="project" value="UniProtKB-SubCell"/>
</dbReference>
<keyword evidence="11" id="KW-1185">Reference proteome</keyword>
<keyword evidence="4" id="KW-1133">Transmembrane helix</keyword>
<evidence type="ECO:0000256" key="7">
    <source>
        <dbReference type="SAM" id="SignalP"/>
    </source>
</evidence>
<dbReference type="PROSITE" id="PS50927">
    <property type="entry name" value="BULB_LECTIN"/>
    <property type="match status" value="1"/>
</dbReference>
<name>A0A834YV21_TETSI</name>
<evidence type="ECO:0000256" key="5">
    <source>
        <dbReference type="ARBA" id="ARBA00023136"/>
    </source>
</evidence>
<dbReference type="PANTHER" id="PTHR32444">
    <property type="entry name" value="BULB-TYPE LECTIN DOMAIN-CONTAINING PROTEIN"/>
    <property type="match status" value="1"/>
</dbReference>
<evidence type="ECO:0000256" key="1">
    <source>
        <dbReference type="ARBA" id="ARBA00004167"/>
    </source>
</evidence>
<feature type="chain" id="PRO_5032986433" evidence="7">
    <location>
        <begin position="23"/>
        <end position="572"/>
    </location>
</feature>
<reference evidence="10 11" key="1">
    <citation type="submission" date="2020-04" db="EMBL/GenBank/DDBJ databases">
        <title>Plant Genome Project.</title>
        <authorList>
            <person name="Zhang R.-G."/>
        </authorList>
    </citation>
    <scope>NUCLEOTIDE SEQUENCE [LARGE SCALE GENOMIC DNA]</scope>
    <source>
        <strain evidence="10">YNK0</strain>
        <tissue evidence="10">Leaf</tissue>
    </source>
</reference>
<dbReference type="InterPro" id="IPR001480">
    <property type="entry name" value="Bulb-type_lectin_dom"/>
</dbReference>
<dbReference type="OMA" id="NINIFEC"/>
<dbReference type="FunFam" id="2.90.10.10:FF:000005">
    <property type="entry name" value="G-type lectin S-receptor-like serine/threonine-protein kinase"/>
    <property type="match status" value="1"/>
</dbReference>
<dbReference type="SUPFAM" id="SSF51110">
    <property type="entry name" value="alpha-D-mannose-specific plant lectins"/>
    <property type="match status" value="1"/>
</dbReference>
<dbReference type="CDD" id="cd01098">
    <property type="entry name" value="PAN_AP_plant"/>
    <property type="match status" value="1"/>
</dbReference>
<evidence type="ECO:0000256" key="6">
    <source>
        <dbReference type="ARBA" id="ARBA00023157"/>
    </source>
</evidence>
<organism evidence="10 11">
    <name type="scientific">Tetracentron sinense</name>
    <name type="common">Spur-leaf</name>
    <dbReference type="NCBI Taxonomy" id="13715"/>
    <lineage>
        <taxon>Eukaryota</taxon>
        <taxon>Viridiplantae</taxon>
        <taxon>Streptophyta</taxon>
        <taxon>Embryophyta</taxon>
        <taxon>Tracheophyta</taxon>
        <taxon>Spermatophyta</taxon>
        <taxon>Magnoliopsida</taxon>
        <taxon>Trochodendrales</taxon>
        <taxon>Trochodendraceae</taxon>
        <taxon>Tetracentron</taxon>
    </lineage>
</organism>
<evidence type="ECO:0000256" key="4">
    <source>
        <dbReference type="ARBA" id="ARBA00022989"/>
    </source>
</evidence>
<dbReference type="InterPro" id="IPR003609">
    <property type="entry name" value="Pan_app"/>
</dbReference>
<evidence type="ECO:0000259" key="9">
    <source>
        <dbReference type="PROSITE" id="PS50948"/>
    </source>
</evidence>
<protein>
    <submittedName>
        <fullName evidence="10">Uncharacterized protein</fullName>
    </submittedName>
</protein>
<dbReference type="Proteomes" id="UP000655225">
    <property type="component" value="Unassembled WGS sequence"/>
</dbReference>
<comment type="caution">
    <text evidence="10">The sequence shown here is derived from an EMBL/GenBank/DDBJ whole genome shotgun (WGS) entry which is preliminary data.</text>
</comment>
<evidence type="ECO:0000256" key="3">
    <source>
        <dbReference type="ARBA" id="ARBA00022729"/>
    </source>
</evidence>
<keyword evidence="5" id="KW-0472">Membrane</keyword>
<feature type="domain" description="Apple" evidence="9">
    <location>
        <begin position="327"/>
        <end position="409"/>
    </location>
</feature>
<dbReference type="GO" id="GO:0048544">
    <property type="term" value="P:recognition of pollen"/>
    <property type="evidence" value="ECO:0007669"/>
    <property type="project" value="InterPro"/>
</dbReference>
<dbReference type="InterPro" id="IPR011009">
    <property type="entry name" value="Kinase-like_dom_sf"/>
</dbReference>
<dbReference type="SMART" id="SM00473">
    <property type="entry name" value="PAN_AP"/>
    <property type="match status" value="1"/>
</dbReference>
<dbReference type="Gene3D" id="2.90.10.10">
    <property type="entry name" value="Bulb-type lectin domain"/>
    <property type="match status" value="1"/>
</dbReference>
<dbReference type="PANTHER" id="PTHR32444:SF63">
    <property type="entry name" value="G-TYPE LECTIN S-RECEPTOR-LIKE SERINE_THREONINE-PROTEIN KINASE RKS1"/>
    <property type="match status" value="1"/>
</dbReference>
<dbReference type="SUPFAM" id="SSF56112">
    <property type="entry name" value="Protein kinase-like (PK-like)"/>
    <property type="match status" value="1"/>
</dbReference>
<dbReference type="InterPro" id="IPR021820">
    <property type="entry name" value="S-locus_recpt_kinase_C"/>
</dbReference>
<dbReference type="Pfam" id="PF00954">
    <property type="entry name" value="S_locus_glycop"/>
    <property type="match status" value="1"/>
</dbReference>
<evidence type="ECO:0000313" key="11">
    <source>
        <dbReference type="Proteomes" id="UP000655225"/>
    </source>
</evidence>
<dbReference type="Pfam" id="PF08276">
    <property type="entry name" value="PAN_2"/>
    <property type="match status" value="1"/>
</dbReference>
<dbReference type="Pfam" id="PF11883">
    <property type="entry name" value="DUF3403"/>
    <property type="match status" value="1"/>
</dbReference>
<dbReference type="OrthoDB" id="1933550at2759"/>
<sequence length="572" mass="64110">MNPENWTLNALLLFLLFPFCTSNDTITTTQPLTDAEILVSEGENFELGFFSPGSSRDRYVGIWYNKVSEQTVVWVANRENPIKDSSTLLMINAYGNLVIVNKNQSNLLWSTNLTLSTNDSIAKLSNSGNLVLLEKNTKTVLWQSFDYPTHIYLPGMKLGVNRKTGQNWLLTSWKSANDPARGNYSCVLDPRGSPQFFLYRGSARYSRSGPWTGHGWSSIPAMILSYMFNYSFVNDQDGAYVTYSLFNGSIFSKLVLDESGSVQRRTWVDGNRRWNLLWSAPADRCDDYALCGPYGYCSGALECECLPGFEPKSDGSVGCVRKRGSRCGKGEGFLKLVRMKLPDISMSRVDESLSPQDCQKQCLTNCSCTAYTTSADIGGSSRCVAWYGELMDIRDSRDEEQYLYLRVDAIELVAIEHGHEMLFEDYPGTNELEQIRPSVELPFFDLSILVAATDNFSSTNMLGKGGFGPVYKAWDLWNEERALDLVDDSIVNSCPAHEVLRCIHVGFLCVQEIAKDRPTMPAIVFMLDNETTLPPPKQPAYLFRTRNGAGLSATQTRKCSVNEVTMTMVEPR</sequence>
<dbReference type="InterPro" id="IPR036426">
    <property type="entry name" value="Bulb-type_lectin_dom_sf"/>
</dbReference>
<dbReference type="EMBL" id="JABCRI010000012">
    <property type="protein sequence ID" value="KAF8396339.1"/>
    <property type="molecule type" value="Genomic_DNA"/>
</dbReference>
<comment type="subcellular location">
    <subcellularLocation>
        <location evidence="1">Membrane</location>
        <topology evidence="1">Single-pass membrane protein</topology>
    </subcellularLocation>
</comment>
<feature type="signal peptide" evidence="7">
    <location>
        <begin position="1"/>
        <end position="22"/>
    </location>
</feature>
<dbReference type="PROSITE" id="PS50948">
    <property type="entry name" value="PAN"/>
    <property type="match status" value="1"/>
</dbReference>
<evidence type="ECO:0000256" key="2">
    <source>
        <dbReference type="ARBA" id="ARBA00022692"/>
    </source>
</evidence>
<keyword evidence="2" id="KW-0812">Transmembrane</keyword>
<dbReference type="Pfam" id="PF01453">
    <property type="entry name" value="B_lectin"/>
    <property type="match status" value="1"/>
</dbReference>
<accession>A0A834YV21</accession>
<feature type="domain" description="Bulb-type lectin" evidence="8">
    <location>
        <begin position="23"/>
        <end position="145"/>
    </location>
</feature>
<gene>
    <name evidence="10" type="ORF">HHK36_017955</name>
</gene>
<keyword evidence="3 7" id="KW-0732">Signal</keyword>
<evidence type="ECO:0000259" key="8">
    <source>
        <dbReference type="PROSITE" id="PS50927"/>
    </source>
</evidence>
<proteinExistence type="predicted"/>
<keyword evidence="6" id="KW-1015">Disulfide bond</keyword>
<dbReference type="Gene3D" id="3.30.200.20">
    <property type="entry name" value="Phosphorylase Kinase, domain 1"/>
    <property type="match status" value="1"/>
</dbReference>
<dbReference type="AlphaFoldDB" id="A0A834YV21"/>
<dbReference type="SMART" id="SM00108">
    <property type="entry name" value="B_lectin"/>
    <property type="match status" value="1"/>
</dbReference>
<evidence type="ECO:0000313" key="10">
    <source>
        <dbReference type="EMBL" id="KAF8396339.1"/>
    </source>
</evidence>